<dbReference type="GO" id="GO:0051539">
    <property type="term" value="F:4 iron, 4 sulfur cluster binding"/>
    <property type="evidence" value="ECO:0007669"/>
    <property type="project" value="UniProtKB-KW"/>
</dbReference>
<dbReference type="GO" id="GO:0005506">
    <property type="term" value="F:iron ion binding"/>
    <property type="evidence" value="ECO:0007669"/>
    <property type="project" value="UniProtKB-UniRule"/>
</dbReference>
<evidence type="ECO:0000256" key="7">
    <source>
        <dbReference type="ARBA" id="ARBA00022967"/>
    </source>
</evidence>
<keyword evidence="16" id="KW-1185">Reference proteome</keyword>
<dbReference type="NCBIfam" id="TIGR01971">
    <property type="entry name" value="NuoI"/>
    <property type="match status" value="1"/>
</dbReference>
<evidence type="ECO:0000256" key="1">
    <source>
        <dbReference type="ARBA" id="ARBA00010277"/>
    </source>
</evidence>
<feature type="binding site" evidence="12">
    <location>
        <position position="60"/>
    </location>
    <ligand>
        <name>[4Fe-4S] cluster</name>
        <dbReference type="ChEBI" id="CHEBI:49883"/>
        <label>1</label>
    </ligand>
</feature>
<keyword evidence="11 12" id="KW-0472">Membrane</keyword>
<feature type="binding site" evidence="12">
    <location>
        <position position="105"/>
    </location>
    <ligand>
        <name>[4Fe-4S] cluster</name>
        <dbReference type="ChEBI" id="CHEBI:49883"/>
        <label>2</label>
    </ligand>
</feature>
<evidence type="ECO:0000256" key="8">
    <source>
        <dbReference type="ARBA" id="ARBA00023004"/>
    </source>
</evidence>
<dbReference type="RefSeq" id="WP_203938899.1">
    <property type="nucleotide sequence ID" value="NZ_BAAAGJ010000022.1"/>
</dbReference>
<comment type="caution">
    <text evidence="15">The sequence shown here is derived from an EMBL/GenBank/DDBJ whole genome shotgun (WGS) entry which is preliminary data.</text>
</comment>
<dbReference type="EC" id="7.1.1.-" evidence="12"/>
<evidence type="ECO:0000313" key="16">
    <source>
        <dbReference type="Proteomes" id="UP000652013"/>
    </source>
</evidence>
<evidence type="ECO:0000256" key="10">
    <source>
        <dbReference type="ARBA" id="ARBA00023027"/>
    </source>
</evidence>
<feature type="binding site" evidence="12">
    <location>
        <position position="99"/>
    </location>
    <ligand>
        <name>[4Fe-4S] cluster</name>
        <dbReference type="ChEBI" id="CHEBI:49883"/>
        <label>2</label>
    </ligand>
</feature>
<comment type="similarity">
    <text evidence="1 12">Belongs to the complex I 23 kDa subunit family.</text>
</comment>
<dbReference type="InterPro" id="IPR017896">
    <property type="entry name" value="4Fe4S_Fe-S-bd"/>
</dbReference>
<keyword evidence="12" id="KW-0830">Ubiquinone</keyword>
<keyword evidence="8 12" id="KW-0408">Iron</keyword>
<dbReference type="EMBL" id="BOOY01000022">
    <property type="protein sequence ID" value="GIJ03632.1"/>
    <property type="molecule type" value="Genomic_DNA"/>
</dbReference>
<feature type="binding site" evidence="12">
    <location>
        <position position="64"/>
    </location>
    <ligand>
        <name>[4Fe-4S] cluster</name>
        <dbReference type="ChEBI" id="CHEBI:49883"/>
        <label>2</label>
    </ligand>
</feature>
<feature type="binding site" evidence="12">
    <location>
        <position position="54"/>
    </location>
    <ligand>
        <name>[4Fe-4S] cluster</name>
        <dbReference type="ChEBI" id="CHEBI:49883"/>
        <label>1</label>
    </ligand>
</feature>
<feature type="domain" description="4Fe-4S ferredoxin-type" evidence="14">
    <location>
        <begin position="44"/>
        <end position="74"/>
    </location>
</feature>
<evidence type="ECO:0000256" key="11">
    <source>
        <dbReference type="ARBA" id="ARBA00023136"/>
    </source>
</evidence>
<evidence type="ECO:0000256" key="12">
    <source>
        <dbReference type="HAMAP-Rule" id="MF_01351"/>
    </source>
</evidence>
<feature type="binding site" evidence="12">
    <location>
        <position position="102"/>
    </location>
    <ligand>
        <name>[4Fe-4S] cluster</name>
        <dbReference type="ChEBI" id="CHEBI:49883"/>
        <label>2</label>
    </ligand>
</feature>
<dbReference type="AlphaFoldDB" id="A0A8J3Y994"/>
<dbReference type="NCBIfam" id="NF004537">
    <property type="entry name" value="PRK05888.1-3"/>
    <property type="match status" value="1"/>
</dbReference>
<feature type="binding site" evidence="12">
    <location>
        <position position="57"/>
    </location>
    <ligand>
        <name>[4Fe-4S] cluster</name>
        <dbReference type="ChEBI" id="CHEBI:49883"/>
        <label>1</label>
    </ligand>
</feature>
<dbReference type="SUPFAM" id="SSF54862">
    <property type="entry name" value="4Fe-4S ferredoxins"/>
    <property type="match status" value="1"/>
</dbReference>
<dbReference type="GO" id="GO:0005886">
    <property type="term" value="C:plasma membrane"/>
    <property type="evidence" value="ECO:0007669"/>
    <property type="project" value="UniProtKB-SubCell"/>
</dbReference>
<evidence type="ECO:0000256" key="13">
    <source>
        <dbReference type="SAM" id="MobiDB-lite"/>
    </source>
</evidence>
<keyword evidence="4 12" id="KW-0874">Quinone</keyword>
<feature type="compositionally biased region" description="Basic and acidic residues" evidence="13">
    <location>
        <begin position="193"/>
        <end position="209"/>
    </location>
</feature>
<evidence type="ECO:0000256" key="5">
    <source>
        <dbReference type="ARBA" id="ARBA00022723"/>
    </source>
</evidence>
<keyword evidence="5 12" id="KW-0479">Metal-binding</keyword>
<dbReference type="PANTHER" id="PTHR10849:SF20">
    <property type="entry name" value="NADH DEHYDROGENASE [UBIQUINONE] IRON-SULFUR PROTEIN 8, MITOCHONDRIAL"/>
    <property type="match status" value="1"/>
</dbReference>
<proteinExistence type="inferred from homology"/>
<dbReference type="GO" id="GO:0009060">
    <property type="term" value="P:aerobic respiration"/>
    <property type="evidence" value="ECO:0007669"/>
    <property type="project" value="TreeGrafter"/>
</dbReference>
<evidence type="ECO:0000256" key="9">
    <source>
        <dbReference type="ARBA" id="ARBA00023014"/>
    </source>
</evidence>
<comment type="cofactor">
    <cofactor evidence="12">
        <name>[4Fe-4S] cluster</name>
        <dbReference type="ChEBI" id="CHEBI:49883"/>
    </cofactor>
    <text evidence="12">Binds 2 [4Fe-4S] clusters per subunit.</text>
</comment>
<evidence type="ECO:0000256" key="2">
    <source>
        <dbReference type="ARBA" id="ARBA00022475"/>
    </source>
</evidence>
<evidence type="ECO:0000256" key="6">
    <source>
        <dbReference type="ARBA" id="ARBA00022737"/>
    </source>
</evidence>
<gene>
    <name evidence="12" type="primary">nuoI</name>
    <name evidence="15" type="ORF">Sya03_29840</name>
</gene>
<dbReference type="InterPro" id="IPR017900">
    <property type="entry name" value="4Fe4S_Fe_S_CS"/>
</dbReference>
<name>A0A8J3Y994_9ACTN</name>
<feature type="binding site" evidence="12">
    <location>
        <position position="109"/>
    </location>
    <ligand>
        <name>[4Fe-4S] cluster</name>
        <dbReference type="ChEBI" id="CHEBI:49883"/>
        <label>1</label>
    </ligand>
</feature>
<keyword evidence="10 12" id="KW-0520">NAD</keyword>
<dbReference type="PROSITE" id="PS00198">
    <property type="entry name" value="4FE4S_FER_1"/>
    <property type="match status" value="2"/>
</dbReference>
<keyword evidence="7 12" id="KW-1278">Translocase</keyword>
<dbReference type="FunFam" id="3.30.70.3270:FF:000007">
    <property type="entry name" value="NADH-quinone oxidoreductase subunit I"/>
    <property type="match status" value="1"/>
</dbReference>
<feature type="domain" description="4Fe-4S ferredoxin-type" evidence="14">
    <location>
        <begin position="90"/>
        <end position="119"/>
    </location>
</feature>
<keyword evidence="9 12" id="KW-0411">Iron-sulfur</keyword>
<organism evidence="15 16">
    <name type="scientific">Spirilliplanes yamanashiensis</name>
    <dbReference type="NCBI Taxonomy" id="42233"/>
    <lineage>
        <taxon>Bacteria</taxon>
        <taxon>Bacillati</taxon>
        <taxon>Actinomycetota</taxon>
        <taxon>Actinomycetes</taxon>
        <taxon>Micromonosporales</taxon>
        <taxon>Micromonosporaceae</taxon>
        <taxon>Spirilliplanes</taxon>
    </lineage>
</organism>
<dbReference type="Pfam" id="PF12838">
    <property type="entry name" value="Fer4_7"/>
    <property type="match status" value="1"/>
</dbReference>
<sequence length="222" mass="24377">MGTFTGSFKGFGVTFAHMFRKVITTDYPFTPPSPAPRYHGRHILNRHPDGLEKCIGCELCAWACPADAIYVQGADNTDEQRFSPGERYAGIYQINYARCIFCGLCIEACPTRSLTMSNEYELARDSRQDLIFTKEQLLAPLLPGMEQPPHPMRLGETDKDYYIGALTNPGTSAGAERAPWSESGTRDAMPTDADGRAETAGTARRDGARAEAASSGLVKEKR</sequence>
<keyword evidence="2 12" id="KW-1003">Cell membrane</keyword>
<comment type="function">
    <text evidence="12">NDH-1 shuttles electrons from NADH, via FMN and iron-sulfur (Fe-S) centers, to quinones in the respiratory chain. The immediate electron acceptor for the enzyme in this species is believed to be ubiquinone. Couples the redox reaction to proton translocation (for every two electrons transferred, four hydrogen ions are translocated across the cytoplasmic membrane), and thus conserves the redox energy in a proton gradient.</text>
</comment>
<dbReference type="Proteomes" id="UP000652013">
    <property type="component" value="Unassembled WGS sequence"/>
</dbReference>
<accession>A0A8J3Y994</accession>
<comment type="subunit">
    <text evidence="12">NDH-1 is composed of 14 different subunits. Subunits NuoA, H, J, K, L, M, N constitute the membrane sector of the complex.</text>
</comment>
<protein>
    <recommendedName>
        <fullName evidence="12">NADH-quinone oxidoreductase subunit I</fullName>
        <ecNumber evidence="12">7.1.1.-</ecNumber>
    </recommendedName>
    <alternativeName>
        <fullName evidence="12">NADH dehydrogenase I subunit I</fullName>
    </alternativeName>
    <alternativeName>
        <fullName evidence="12">NDH-1 subunit I</fullName>
    </alternativeName>
</protein>
<dbReference type="GO" id="GO:0048038">
    <property type="term" value="F:quinone binding"/>
    <property type="evidence" value="ECO:0007669"/>
    <property type="project" value="UniProtKB-KW"/>
</dbReference>
<evidence type="ECO:0000313" key="15">
    <source>
        <dbReference type="EMBL" id="GIJ03632.1"/>
    </source>
</evidence>
<dbReference type="GO" id="GO:0050136">
    <property type="term" value="F:NADH dehydrogenase (quinone) (non-electrogenic) activity"/>
    <property type="evidence" value="ECO:0007669"/>
    <property type="project" value="UniProtKB-UniRule"/>
</dbReference>
<evidence type="ECO:0000256" key="3">
    <source>
        <dbReference type="ARBA" id="ARBA00022485"/>
    </source>
</evidence>
<feature type="region of interest" description="Disordered" evidence="13">
    <location>
        <begin position="165"/>
        <end position="222"/>
    </location>
</feature>
<comment type="catalytic activity">
    <reaction evidence="12">
        <text>a quinone + NADH + 5 H(+)(in) = a quinol + NAD(+) + 4 H(+)(out)</text>
        <dbReference type="Rhea" id="RHEA:57888"/>
        <dbReference type="ChEBI" id="CHEBI:15378"/>
        <dbReference type="ChEBI" id="CHEBI:24646"/>
        <dbReference type="ChEBI" id="CHEBI:57540"/>
        <dbReference type="ChEBI" id="CHEBI:57945"/>
        <dbReference type="ChEBI" id="CHEBI:132124"/>
    </reaction>
</comment>
<dbReference type="PANTHER" id="PTHR10849">
    <property type="entry name" value="NADH DEHYDROGENASE UBIQUINONE IRON-SULFUR PROTEIN 8, MITOCHONDRIAL"/>
    <property type="match status" value="1"/>
</dbReference>
<evidence type="ECO:0000256" key="4">
    <source>
        <dbReference type="ARBA" id="ARBA00022719"/>
    </source>
</evidence>
<dbReference type="HAMAP" id="MF_01351">
    <property type="entry name" value="NDH1_NuoI"/>
    <property type="match status" value="1"/>
</dbReference>
<keyword evidence="3 12" id="KW-0004">4Fe-4S</keyword>
<reference evidence="15" key="1">
    <citation type="submission" date="2021-01" db="EMBL/GenBank/DDBJ databases">
        <title>Whole genome shotgun sequence of Spirilliplanes yamanashiensis NBRC 15828.</title>
        <authorList>
            <person name="Komaki H."/>
            <person name="Tamura T."/>
        </authorList>
    </citation>
    <scope>NUCLEOTIDE SEQUENCE</scope>
    <source>
        <strain evidence="15">NBRC 15828</strain>
    </source>
</reference>
<dbReference type="PROSITE" id="PS51379">
    <property type="entry name" value="4FE4S_FER_2"/>
    <property type="match status" value="2"/>
</dbReference>
<keyword evidence="6" id="KW-0677">Repeat</keyword>
<comment type="subcellular location">
    <subcellularLocation>
        <location evidence="12">Cell membrane</location>
        <topology evidence="12">Peripheral membrane protein</topology>
    </subcellularLocation>
</comment>
<dbReference type="InterPro" id="IPR010226">
    <property type="entry name" value="NADH_quinone_OxRdtase_chainI"/>
</dbReference>
<dbReference type="Gene3D" id="3.30.70.3270">
    <property type="match status" value="1"/>
</dbReference>
<evidence type="ECO:0000259" key="14">
    <source>
        <dbReference type="PROSITE" id="PS51379"/>
    </source>
</evidence>